<evidence type="ECO:0000313" key="6">
    <source>
        <dbReference type="Proteomes" id="UP000177309"/>
    </source>
</evidence>
<dbReference type="Proteomes" id="UP000177309">
    <property type="component" value="Unassembled WGS sequence"/>
</dbReference>
<dbReference type="InterPro" id="IPR011249">
    <property type="entry name" value="Metalloenz_LuxS/M16"/>
</dbReference>
<comment type="similarity">
    <text evidence="1 2">Belongs to the peptidase M16 family.</text>
</comment>
<dbReference type="Pfam" id="PF05193">
    <property type="entry name" value="Peptidase_M16_C"/>
    <property type="match status" value="1"/>
</dbReference>
<reference evidence="5 6" key="1">
    <citation type="journal article" date="2016" name="Nat. Commun.">
        <title>Thousands of microbial genomes shed light on interconnected biogeochemical processes in an aquifer system.</title>
        <authorList>
            <person name="Anantharaman K."/>
            <person name="Brown C.T."/>
            <person name="Hug L.A."/>
            <person name="Sharon I."/>
            <person name="Castelle C.J."/>
            <person name="Probst A.J."/>
            <person name="Thomas B.C."/>
            <person name="Singh A."/>
            <person name="Wilkins M.J."/>
            <person name="Karaoz U."/>
            <person name="Brodie E.L."/>
            <person name="Williams K.H."/>
            <person name="Hubbard S.S."/>
            <person name="Banfield J.F."/>
        </authorList>
    </citation>
    <scope>NUCLEOTIDE SEQUENCE [LARGE SCALE GENOMIC DNA]</scope>
</reference>
<name>A0A1F4TLK6_UNCSA</name>
<evidence type="ECO:0000256" key="1">
    <source>
        <dbReference type="ARBA" id="ARBA00007261"/>
    </source>
</evidence>
<evidence type="ECO:0008006" key="7">
    <source>
        <dbReference type="Google" id="ProtNLM"/>
    </source>
</evidence>
<dbReference type="InterPro" id="IPR011765">
    <property type="entry name" value="Pept_M16_N"/>
</dbReference>
<dbReference type="SUPFAM" id="SSF63411">
    <property type="entry name" value="LuxS/MPP-like metallohydrolase"/>
    <property type="match status" value="2"/>
</dbReference>
<dbReference type="InterPro" id="IPR007863">
    <property type="entry name" value="Peptidase_M16_C"/>
</dbReference>
<evidence type="ECO:0000313" key="5">
    <source>
        <dbReference type="EMBL" id="OGC33566.1"/>
    </source>
</evidence>
<dbReference type="InterPro" id="IPR050361">
    <property type="entry name" value="MPP/UQCRC_Complex"/>
</dbReference>
<protein>
    <recommendedName>
        <fullName evidence="7">Peptidase M16</fullName>
    </recommendedName>
</protein>
<feature type="domain" description="Peptidase M16 N-terminal" evidence="3">
    <location>
        <begin position="17"/>
        <end position="162"/>
    </location>
</feature>
<organism evidence="5 6">
    <name type="scientific">candidate division WOR-1 bacterium RIFOXYC2_FULL_41_25</name>
    <dbReference type="NCBI Taxonomy" id="1802586"/>
    <lineage>
        <taxon>Bacteria</taxon>
        <taxon>Bacillati</taxon>
        <taxon>Saganbacteria</taxon>
    </lineage>
</organism>
<dbReference type="GO" id="GO:0004222">
    <property type="term" value="F:metalloendopeptidase activity"/>
    <property type="evidence" value="ECO:0007669"/>
    <property type="project" value="InterPro"/>
</dbReference>
<gene>
    <name evidence="5" type="ORF">A2462_02650</name>
</gene>
<dbReference type="AlphaFoldDB" id="A0A1F4TLK6"/>
<evidence type="ECO:0000259" key="3">
    <source>
        <dbReference type="Pfam" id="PF00675"/>
    </source>
</evidence>
<dbReference type="Gene3D" id="3.30.830.10">
    <property type="entry name" value="Metalloenzyme, LuxS/M16 peptidase-like"/>
    <property type="match status" value="2"/>
</dbReference>
<dbReference type="PANTHER" id="PTHR11851">
    <property type="entry name" value="METALLOPROTEASE"/>
    <property type="match status" value="1"/>
</dbReference>
<feature type="domain" description="Peptidase M16 C-terminal" evidence="4">
    <location>
        <begin position="169"/>
        <end position="341"/>
    </location>
</feature>
<proteinExistence type="inferred from homology"/>
<sequence>MTIPKAKKTKLKNGLTILTEEISSLRSVSMGILVGTGVGNELTDEGGISHFIEHMNFKGTKQRSAFEIAHALDSVGGKMNAYTSKELTMYYAVVLDKHIDTAIDVLSDTLLNSVYDPKEMELEKGVVLEEIKMYEDSPDELVHDLFAEKILHGHPLGKPILGSNESVKSLSRETIREYLDRWYVPENTIVSLAGAIPKDTAKRLEESLGNWQGKHQPHVPDAMDFKGSLNLKKKKIEQVHLCLGVKGVSQVDEDRYPYAILDNILGGSMSSRLFQEIREKRGLAYSIFSTSSPYKKFGVAYVYAGISPKNLQQVVDLILKEFTGMKKNGVTKEELNRAREYLKGSLVLGLESTSARMSWLAKSQYYYGKTMTIDEIFAKVDKVTHDDIVRMANKFFRDEYLTLAVIGDMDKLPMKELSC</sequence>
<dbReference type="EMBL" id="MEUI01000031">
    <property type="protein sequence ID" value="OGC33566.1"/>
    <property type="molecule type" value="Genomic_DNA"/>
</dbReference>
<dbReference type="GO" id="GO:0046872">
    <property type="term" value="F:metal ion binding"/>
    <property type="evidence" value="ECO:0007669"/>
    <property type="project" value="InterPro"/>
</dbReference>
<accession>A0A1F4TLK6</accession>
<evidence type="ECO:0000256" key="2">
    <source>
        <dbReference type="RuleBase" id="RU004447"/>
    </source>
</evidence>
<comment type="caution">
    <text evidence="5">The sequence shown here is derived from an EMBL/GenBank/DDBJ whole genome shotgun (WGS) entry which is preliminary data.</text>
</comment>
<dbReference type="Pfam" id="PF00675">
    <property type="entry name" value="Peptidase_M16"/>
    <property type="match status" value="1"/>
</dbReference>
<evidence type="ECO:0000259" key="4">
    <source>
        <dbReference type="Pfam" id="PF05193"/>
    </source>
</evidence>
<dbReference type="PANTHER" id="PTHR11851:SF49">
    <property type="entry name" value="MITOCHONDRIAL-PROCESSING PEPTIDASE SUBUNIT ALPHA"/>
    <property type="match status" value="1"/>
</dbReference>
<dbReference type="GO" id="GO:0006508">
    <property type="term" value="P:proteolysis"/>
    <property type="evidence" value="ECO:0007669"/>
    <property type="project" value="InterPro"/>
</dbReference>
<dbReference type="InterPro" id="IPR001431">
    <property type="entry name" value="Pept_M16_Zn_BS"/>
</dbReference>
<dbReference type="PROSITE" id="PS00143">
    <property type="entry name" value="INSULINASE"/>
    <property type="match status" value="1"/>
</dbReference>